<dbReference type="RefSeq" id="WP_091352377.1">
    <property type="nucleotide sequence ID" value="NZ_AP025284.1"/>
</dbReference>
<sequence>MSTHDSQQVVKVWDPLVRVFHWSLALFFTVAYLTEGDFETVHFYMGYGISALILFRLLWGIIGPKYARFTNFVTGKEKVVSYLKSLLTGKAEHYVGHNPAGGIMVVALLLMLALTCFFGMALIATDNIGPLAGTFVASFNEDLVKELHGICANGTLALVFIHLAGVVVSSLLHRENLIRAMVTGVKVIGAKKSKVETVKGESHV</sequence>
<comment type="subcellular location">
    <subcellularLocation>
        <location evidence="1">Cell membrane</location>
        <topology evidence="1">Multi-pass membrane protein</topology>
    </subcellularLocation>
</comment>
<evidence type="ECO:0000313" key="8">
    <source>
        <dbReference type="EMBL" id="SEQ02191.1"/>
    </source>
</evidence>
<evidence type="ECO:0000313" key="9">
    <source>
        <dbReference type="Proteomes" id="UP000198749"/>
    </source>
</evidence>
<keyword evidence="5 6" id="KW-0472">Membrane</keyword>
<protein>
    <submittedName>
        <fullName evidence="8">Cytochrome b</fullName>
    </submittedName>
</protein>
<evidence type="ECO:0000256" key="6">
    <source>
        <dbReference type="SAM" id="Phobius"/>
    </source>
</evidence>
<dbReference type="GO" id="GO:0020037">
    <property type="term" value="F:heme binding"/>
    <property type="evidence" value="ECO:0007669"/>
    <property type="project" value="TreeGrafter"/>
</dbReference>
<name>A0A1H9CM97_9GAMM</name>
<evidence type="ECO:0000256" key="3">
    <source>
        <dbReference type="ARBA" id="ARBA00022692"/>
    </source>
</evidence>
<dbReference type="InterPro" id="IPR011577">
    <property type="entry name" value="Cyt_b561_bac/Ni-Hgenase"/>
</dbReference>
<proteinExistence type="predicted"/>
<keyword evidence="2" id="KW-1003">Cell membrane</keyword>
<dbReference type="STRING" id="355243.SAMN03080615_00051"/>
<feature type="transmembrane region" description="Helical" evidence="6">
    <location>
        <begin position="12"/>
        <end position="32"/>
    </location>
</feature>
<feature type="transmembrane region" description="Helical" evidence="6">
    <location>
        <begin position="147"/>
        <end position="172"/>
    </location>
</feature>
<dbReference type="EMBL" id="FOGB01000001">
    <property type="protein sequence ID" value="SEQ02191.1"/>
    <property type="molecule type" value="Genomic_DNA"/>
</dbReference>
<gene>
    <name evidence="8" type="ORF">SAMN03080615_00051</name>
</gene>
<evidence type="ECO:0000256" key="2">
    <source>
        <dbReference type="ARBA" id="ARBA00022475"/>
    </source>
</evidence>
<evidence type="ECO:0000256" key="5">
    <source>
        <dbReference type="ARBA" id="ARBA00023136"/>
    </source>
</evidence>
<dbReference type="InterPro" id="IPR016174">
    <property type="entry name" value="Di-haem_cyt_TM"/>
</dbReference>
<reference evidence="9" key="1">
    <citation type="submission" date="2016-10" db="EMBL/GenBank/DDBJ databases">
        <authorList>
            <person name="Varghese N."/>
            <person name="Submissions S."/>
        </authorList>
    </citation>
    <scope>NUCLEOTIDE SEQUENCE [LARGE SCALE GENOMIC DNA]</scope>
    <source>
        <strain evidence="9">DSM 18887</strain>
    </source>
</reference>
<dbReference type="GO" id="GO:0005886">
    <property type="term" value="C:plasma membrane"/>
    <property type="evidence" value="ECO:0007669"/>
    <property type="project" value="UniProtKB-SubCell"/>
</dbReference>
<dbReference type="GO" id="GO:0009055">
    <property type="term" value="F:electron transfer activity"/>
    <property type="evidence" value="ECO:0007669"/>
    <property type="project" value="InterPro"/>
</dbReference>
<dbReference type="SUPFAM" id="SSF81342">
    <property type="entry name" value="Transmembrane di-heme cytochromes"/>
    <property type="match status" value="1"/>
</dbReference>
<evidence type="ECO:0000259" key="7">
    <source>
        <dbReference type="Pfam" id="PF01292"/>
    </source>
</evidence>
<keyword evidence="4 6" id="KW-1133">Transmembrane helix</keyword>
<feature type="transmembrane region" description="Helical" evidence="6">
    <location>
        <begin position="100"/>
        <end position="124"/>
    </location>
</feature>
<dbReference type="PANTHER" id="PTHR30485:SF2">
    <property type="entry name" value="BLL0597 PROTEIN"/>
    <property type="match status" value="1"/>
</dbReference>
<keyword evidence="3 6" id="KW-0812">Transmembrane</keyword>
<keyword evidence="9" id="KW-1185">Reference proteome</keyword>
<feature type="transmembrane region" description="Helical" evidence="6">
    <location>
        <begin position="44"/>
        <end position="62"/>
    </location>
</feature>
<organism evidence="8 9">
    <name type="scientific">Amphritea atlantica</name>
    <dbReference type="NCBI Taxonomy" id="355243"/>
    <lineage>
        <taxon>Bacteria</taxon>
        <taxon>Pseudomonadati</taxon>
        <taxon>Pseudomonadota</taxon>
        <taxon>Gammaproteobacteria</taxon>
        <taxon>Oceanospirillales</taxon>
        <taxon>Oceanospirillaceae</taxon>
        <taxon>Amphritea</taxon>
    </lineage>
</organism>
<dbReference type="OrthoDB" id="196472at2"/>
<accession>A0A1H9CM97</accession>
<feature type="domain" description="Cytochrome b561 bacterial/Ni-hydrogenase" evidence="7">
    <location>
        <begin position="12"/>
        <end position="184"/>
    </location>
</feature>
<dbReference type="Gene3D" id="1.20.950.20">
    <property type="entry name" value="Transmembrane di-heme cytochromes, Chain C"/>
    <property type="match status" value="1"/>
</dbReference>
<evidence type="ECO:0000256" key="4">
    <source>
        <dbReference type="ARBA" id="ARBA00022989"/>
    </source>
</evidence>
<dbReference type="PANTHER" id="PTHR30485">
    <property type="entry name" value="NI/FE-HYDROGENASE 1 B-TYPE CYTOCHROME SUBUNIT"/>
    <property type="match status" value="1"/>
</dbReference>
<dbReference type="Pfam" id="PF01292">
    <property type="entry name" value="Ni_hydr_CYTB"/>
    <property type="match status" value="1"/>
</dbReference>
<dbReference type="Proteomes" id="UP000198749">
    <property type="component" value="Unassembled WGS sequence"/>
</dbReference>
<dbReference type="InterPro" id="IPR051542">
    <property type="entry name" value="Hydrogenase_cytochrome"/>
</dbReference>
<dbReference type="AlphaFoldDB" id="A0A1H9CM97"/>
<dbReference type="GO" id="GO:0022904">
    <property type="term" value="P:respiratory electron transport chain"/>
    <property type="evidence" value="ECO:0007669"/>
    <property type="project" value="InterPro"/>
</dbReference>
<evidence type="ECO:0000256" key="1">
    <source>
        <dbReference type="ARBA" id="ARBA00004651"/>
    </source>
</evidence>